<evidence type="ECO:0000313" key="3">
    <source>
        <dbReference type="Proteomes" id="UP000450000"/>
    </source>
</evidence>
<keyword evidence="3" id="KW-1185">Reference proteome</keyword>
<evidence type="ECO:0000256" key="1">
    <source>
        <dbReference type="SAM" id="MobiDB-lite"/>
    </source>
</evidence>
<gene>
    <name evidence="2" type="ORF">F7Q99_30715</name>
</gene>
<accession>A0A6N7KY71</accession>
<comment type="caution">
    <text evidence="2">The sequence shown here is derived from an EMBL/GenBank/DDBJ whole genome shotgun (WGS) entry which is preliminary data.</text>
</comment>
<reference evidence="2 3" key="1">
    <citation type="submission" date="2019-09" db="EMBL/GenBank/DDBJ databases">
        <title>Genome Sequences of Streptomyces kaniharaensis ATCC 21070.</title>
        <authorList>
            <person name="Zhu W."/>
            <person name="De Crecy-Lagard V."/>
            <person name="Richards N.G."/>
        </authorList>
    </citation>
    <scope>NUCLEOTIDE SEQUENCE [LARGE SCALE GENOMIC DNA]</scope>
    <source>
        <strain evidence="2 3">SF-557</strain>
    </source>
</reference>
<proteinExistence type="predicted"/>
<dbReference type="Gene3D" id="3.40.50.300">
    <property type="entry name" value="P-loop containing nucleotide triphosphate hydrolases"/>
    <property type="match status" value="2"/>
</dbReference>
<dbReference type="EMBL" id="WBOF01000002">
    <property type="protein sequence ID" value="MQS16451.1"/>
    <property type="molecule type" value="Genomic_DNA"/>
</dbReference>
<evidence type="ECO:0000313" key="2">
    <source>
        <dbReference type="EMBL" id="MQS16451.1"/>
    </source>
</evidence>
<dbReference type="RefSeq" id="WP_326847351.1">
    <property type="nucleotide sequence ID" value="NZ_WBOF01000002.1"/>
</dbReference>
<dbReference type="SUPFAM" id="SSF52540">
    <property type="entry name" value="P-loop containing nucleoside triphosphate hydrolases"/>
    <property type="match status" value="1"/>
</dbReference>
<protein>
    <submittedName>
        <fullName evidence="2">ATP/GTP-binding protein</fullName>
    </submittedName>
</protein>
<dbReference type="AlphaFoldDB" id="A0A6N7KY71"/>
<sequence>MSKKPKTPAPARPRKPGMRGWPGWGAGSVGYVEAPAEWRGTTVQVCGLWPFVAGSGTPMVGVPIGRNTITGASLCCDPISWFTRANLILNPSEFVLGRPGLGKSTIVRRQALGLAAFGTHPMVFGDLKPDYVDLIEALGGQVISLGRGRGYLNALDPGAAAGAAQRLTGDRRRAVLADIHGRRLNTVSALLTILRGEPPTDREETLVSGALTVLDERHQGVPVLADLLQVIKDAPEALRHLALDRGNLGRYRDITEGLESSLTALLGGGRLGDMFARPTSVPMEVDRPVVFDVSAIDDSEALLQAAALLTCWSYGFGTISAVQALADAGLAPQRHYFVIMDELWRVLRAGRGLVDRVDALTRLNRQRGVGTAMITHTMSDLLALPTEEDRMKAKGFVERAGMVITGGLPEAEMPQLTQVVGMSRAEQEMVVGWSSPPAWDSSANREGAPPGRGKFLVKVGGRPGIPVSVELTEAELSINDTNRRWAAAR</sequence>
<feature type="region of interest" description="Disordered" evidence="1">
    <location>
        <begin position="1"/>
        <end position="21"/>
    </location>
</feature>
<dbReference type="Proteomes" id="UP000450000">
    <property type="component" value="Unassembled WGS sequence"/>
</dbReference>
<dbReference type="InterPro" id="IPR027417">
    <property type="entry name" value="P-loop_NTPase"/>
</dbReference>
<organism evidence="2 3">
    <name type="scientific">Streptomyces kaniharaensis</name>
    <dbReference type="NCBI Taxonomy" id="212423"/>
    <lineage>
        <taxon>Bacteria</taxon>
        <taxon>Bacillati</taxon>
        <taxon>Actinomycetota</taxon>
        <taxon>Actinomycetes</taxon>
        <taxon>Kitasatosporales</taxon>
        <taxon>Streptomycetaceae</taxon>
        <taxon>Streptomyces</taxon>
    </lineage>
</organism>
<name>A0A6N7KY71_9ACTN</name>
<feature type="compositionally biased region" description="Basic residues" evidence="1">
    <location>
        <begin position="1"/>
        <end position="17"/>
    </location>
</feature>